<feature type="domain" description="Concentrative nucleoside transporter C-terminal" evidence="9">
    <location>
        <begin position="311"/>
        <end position="520"/>
    </location>
</feature>
<dbReference type="AlphaFoldDB" id="A0A381PAV6"/>
<evidence type="ECO:0000313" key="11">
    <source>
        <dbReference type="EMBL" id="SUZ63754.1"/>
    </source>
</evidence>
<evidence type="ECO:0008006" key="12">
    <source>
        <dbReference type="Google" id="ProtNLM"/>
    </source>
</evidence>
<evidence type="ECO:0000256" key="5">
    <source>
        <dbReference type="ARBA" id="ARBA00022989"/>
    </source>
</evidence>
<evidence type="ECO:0000259" key="8">
    <source>
        <dbReference type="Pfam" id="PF01773"/>
    </source>
</evidence>
<dbReference type="EMBL" id="UINC01000924">
    <property type="protein sequence ID" value="SUZ63754.1"/>
    <property type="molecule type" value="Genomic_DNA"/>
</dbReference>
<dbReference type="Pfam" id="PF01773">
    <property type="entry name" value="Nucleos_tra2_N"/>
    <property type="match status" value="1"/>
</dbReference>
<feature type="transmembrane region" description="Helical" evidence="7">
    <location>
        <begin position="117"/>
        <end position="137"/>
    </location>
</feature>
<protein>
    <recommendedName>
        <fullName evidence="12">Concentrative nucleoside transporter C-terminal domain-containing protein</fullName>
    </recommendedName>
</protein>
<dbReference type="GO" id="GO:0005886">
    <property type="term" value="C:plasma membrane"/>
    <property type="evidence" value="ECO:0007669"/>
    <property type="project" value="UniProtKB-SubCell"/>
</dbReference>
<feature type="transmembrane region" description="Helical" evidence="7">
    <location>
        <begin position="38"/>
        <end position="59"/>
    </location>
</feature>
<evidence type="ECO:0000256" key="1">
    <source>
        <dbReference type="ARBA" id="ARBA00004651"/>
    </source>
</evidence>
<keyword evidence="4 7" id="KW-0812">Transmembrane</keyword>
<accession>A0A381PAV6</accession>
<dbReference type="InterPro" id="IPR002668">
    <property type="entry name" value="CNT_N_dom"/>
</dbReference>
<feature type="transmembrane region" description="Helical" evidence="7">
    <location>
        <begin position="308"/>
        <end position="327"/>
    </location>
</feature>
<dbReference type="PANTHER" id="PTHR10590:SF4">
    <property type="entry name" value="SOLUTE CARRIER FAMILY 28 MEMBER 3"/>
    <property type="match status" value="1"/>
</dbReference>
<evidence type="ECO:0000256" key="6">
    <source>
        <dbReference type="ARBA" id="ARBA00023136"/>
    </source>
</evidence>
<feature type="domain" description="Concentrative nucleoside transporter N-terminal" evidence="8">
    <location>
        <begin position="98"/>
        <end position="171"/>
    </location>
</feature>
<evidence type="ECO:0000256" key="3">
    <source>
        <dbReference type="ARBA" id="ARBA00022475"/>
    </source>
</evidence>
<dbReference type="InterPro" id="IPR011657">
    <property type="entry name" value="CNT_C_dom"/>
</dbReference>
<dbReference type="PANTHER" id="PTHR10590">
    <property type="entry name" value="SODIUM/NUCLEOSIDE COTRANSPORTER"/>
    <property type="match status" value="1"/>
</dbReference>
<dbReference type="GO" id="GO:0005337">
    <property type="term" value="F:nucleoside transmembrane transporter activity"/>
    <property type="evidence" value="ECO:0007669"/>
    <property type="project" value="InterPro"/>
</dbReference>
<reference evidence="11" key="1">
    <citation type="submission" date="2018-05" db="EMBL/GenBank/DDBJ databases">
        <authorList>
            <person name="Lanie J.A."/>
            <person name="Ng W.-L."/>
            <person name="Kazmierczak K.M."/>
            <person name="Andrzejewski T.M."/>
            <person name="Davidsen T.M."/>
            <person name="Wayne K.J."/>
            <person name="Tettelin H."/>
            <person name="Glass J.I."/>
            <person name="Rusch D."/>
            <person name="Podicherti R."/>
            <person name="Tsui H.-C.T."/>
            <person name="Winkler M.E."/>
        </authorList>
    </citation>
    <scope>NUCLEOTIDE SEQUENCE</scope>
</reference>
<keyword evidence="6 7" id="KW-0472">Membrane</keyword>
<feature type="transmembrane region" description="Helical" evidence="7">
    <location>
        <begin position="407"/>
        <end position="426"/>
    </location>
</feature>
<dbReference type="InterPro" id="IPR008276">
    <property type="entry name" value="C_nuclsd_transpt"/>
</dbReference>
<feature type="transmembrane region" description="Helical" evidence="7">
    <location>
        <begin position="94"/>
        <end position="111"/>
    </location>
</feature>
<evidence type="ECO:0000259" key="9">
    <source>
        <dbReference type="Pfam" id="PF07662"/>
    </source>
</evidence>
<dbReference type="InterPro" id="IPR011642">
    <property type="entry name" value="Gate_dom"/>
</dbReference>
<dbReference type="Pfam" id="PF07662">
    <property type="entry name" value="Nucleos_tra2_C"/>
    <property type="match status" value="1"/>
</dbReference>
<comment type="subcellular location">
    <subcellularLocation>
        <location evidence="1">Cell membrane</location>
        <topology evidence="1">Multi-pass membrane protein</topology>
    </subcellularLocation>
</comment>
<evidence type="ECO:0000259" key="10">
    <source>
        <dbReference type="Pfam" id="PF07670"/>
    </source>
</evidence>
<feature type="transmembrane region" description="Helical" evidence="7">
    <location>
        <begin position="500"/>
        <end position="522"/>
    </location>
</feature>
<evidence type="ECO:0000256" key="2">
    <source>
        <dbReference type="ARBA" id="ARBA00009033"/>
    </source>
</evidence>
<keyword evidence="3" id="KW-1003">Cell membrane</keyword>
<feature type="transmembrane region" description="Helical" evidence="7">
    <location>
        <begin position="149"/>
        <end position="173"/>
    </location>
</feature>
<evidence type="ECO:0000256" key="4">
    <source>
        <dbReference type="ARBA" id="ARBA00022692"/>
    </source>
</evidence>
<feature type="transmembrane region" description="Helical" evidence="7">
    <location>
        <begin position="200"/>
        <end position="223"/>
    </location>
</feature>
<proteinExistence type="inferred from homology"/>
<dbReference type="Pfam" id="PF07670">
    <property type="entry name" value="Gate"/>
    <property type="match status" value="1"/>
</dbReference>
<feature type="transmembrane region" description="Helical" evidence="7">
    <location>
        <begin position="278"/>
        <end position="302"/>
    </location>
</feature>
<feature type="transmembrane region" description="Helical" evidence="7">
    <location>
        <begin position="366"/>
        <end position="387"/>
    </location>
</feature>
<organism evidence="11">
    <name type="scientific">marine metagenome</name>
    <dbReference type="NCBI Taxonomy" id="408172"/>
    <lineage>
        <taxon>unclassified sequences</taxon>
        <taxon>metagenomes</taxon>
        <taxon>ecological metagenomes</taxon>
    </lineage>
</organism>
<feature type="domain" description="Nucleoside transporter/FeoB GTPase Gate" evidence="10">
    <location>
        <begin position="204"/>
        <end position="302"/>
    </location>
</feature>
<dbReference type="GO" id="GO:0015293">
    <property type="term" value="F:symporter activity"/>
    <property type="evidence" value="ECO:0007669"/>
    <property type="project" value="TreeGrafter"/>
</dbReference>
<comment type="similarity">
    <text evidence="2">Belongs to the concentrative nucleoside transporter (CNT) (TC 2.A.41) family.</text>
</comment>
<sequence>MISLRWLLLVRCCSNDIGSGLRLFEEMITRMKAPGPAVAVLWVTAVTLILTGAWQSMGAEIAPYPSSMMQTASQAVNQISVPEGSLSLPLVERLRSILGLAFLVAIAWGLSVDRKNVVWRIVIWGISLQILFAFFILRTDIGANFFDVINSVMVALLSFTVDGASFIFGNLVYENVPVGVGTVGQGEFSEMPGQVANTGAFFAFNVLPTIIFFSSLMTVLYHLGIMQLAVRGMAFVMQRTMGTSGAETMCAAGNIFIGQTEAPLLIKPFVEKMTMSELMVVMTGGFATVAGGVLAAYVGLLMAYFPDIAGHLIAASVMSAPAALVVAKLMYPEDGKPETSENLEVSIESSDVNVIDAAARGASEGLFLALNVGAMLLAFVALVYMMNGLLGGLGSLAGIDGLTFERILGWLLSPLAWLMGVSWADAPMVGSLIGAKTVLNEFYAYLQLAATLGGENDLEPRSIIITIYALSGFANFMSIGVQLGGIGGIAPSRRHDLARLGLRAMIAGSIAAFMTATVAGMIL</sequence>
<name>A0A381PAV6_9ZZZZ</name>
<evidence type="ECO:0000256" key="7">
    <source>
        <dbReference type="SAM" id="Phobius"/>
    </source>
</evidence>
<keyword evidence="5 7" id="KW-1133">Transmembrane helix</keyword>
<gene>
    <name evidence="11" type="ORF">METZ01_LOCUS16608</name>
</gene>